<dbReference type="InterPro" id="IPR016032">
    <property type="entry name" value="Sig_transdc_resp-reg_C-effctor"/>
</dbReference>
<protein>
    <submittedName>
        <fullName evidence="4">AAA family ATPase</fullName>
    </submittedName>
</protein>
<dbReference type="Pfam" id="PF00196">
    <property type="entry name" value="GerE"/>
    <property type="match status" value="1"/>
</dbReference>
<dbReference type="RefSeq" id="WP_358136947.1">
    <property type="nucleotide sequence ID" value="NZ_JBFALK010000015.1"/>
</dbReference>
<comment type="caution">
    <text evidence="4">The sequence shown here is derived from an EMBL/GenBank/DDBJ whole genome shotgun (WGS) entry which is preliminary data.</text>
</comment>
<dbReference type="SMART" id="SM00421">
    <property type="entry name" value="HTH_LUXR"/>
    <property type="match status" value="1"/>
</dbReference>
<gene>
    <name evidence="4" type="ORF">AB0I59_26230</name>
</gene>
<dbReference type="CDD" id="cd06170">
    <property type="entry name" value="LuxR_C_like"/>
    <property type="match status" value="1"/>
</dbReference>
<dbReference type="InterPro" id="IPR036388">
    <property type="entry name" value="WH-like_DNA-bd_sf"/>
</dbReference>
<accession>A0ABV3GKG0</accession>
<keyword evidence="2" id="KW-0067">ATP-binding</keyword>
<dbReference type="InterPro" id="IPR000792">
    <property type="entry name" value="Tscrpt_reg_LuxR_C"/>
</dbReference>
<evidence type="ECO:0000256" key="1">
    <source>
        <dbReference type="ARBA" id="ARBA00022741"/>
    </source>
</evidence>
<name>A0ABV3GKG0_MICGL</name>
<dbReference type="PROSITE" id="PS50043">
    <property type="entry name" value="HTH_LUXR_2"/>
    <property type="match status" value="1"/>
</dbReference>
<dbReference type="PRINTS" id="PR00038">
    <property type="entry name" value="HTHLUXR"/>
</dbReference>
<evidence type="ECO:0000313" key="5">
    <source>
        <dbReference type="Proteomes" id="UP001551675"/>
    </source>
</evidence>
<dbReference type="SUPFAM" id="SSF46894">
    <property type="entry name" value="C-terminal effector domain of the bipartite response regulators"/>
    <property type="match status" value="1"/>
</dbReference>
<evidence type="ECO:0000259" key="3">
    <source>
        <dbReference type="PROSITE" id="PS50043"/>
    </source>
</evidence>
<dbReference type="SUPFAM" id="SSF48452">
    <property type="entry name" value="TPR-like"/>
    <property type="match status" value="1"/>
</dbReference>
<feature type="domain" description="HTH luxR-type" evidence="3">
    <location>
        <begin position="843"/>
        <end position="908"/>
    </location>
</feature>
<dbReference type="Proteomes" id="UP001551675">
    <property type="component" value="Unassembled WGS sequence"/>
</dbReference>
<keyword evidence="1" id="KW-0547">Nucleotide-binding</keyword>
<dbReference type="SUPFAM" id="SSF52540">
    <property type="entry name" value="P-loop containing nucleoside triphosphate hydrolases"/>
    <property type="match status" value="1"/>
</dbReference>
<sequence length="911" mass="97806">MTSGELFGRHAELKELSGFLGRARQQGAARLMWGEPGVGKSALMAAGAEIAITAGMRVLRASGSEFEVDISYSCLNQLLLPLTAEIERLPPGLREALSVALGLGVGAPTDALLVCNAALLLVKTAAEDVPLALLVDDVQWIDRASAFVLGFVARRLEGVRAGLLISARTGSTNFLDPRGFTETVVQPLDREVAGQLVDAHFPEMPGRIRQRLLDLAQGNPLALAELPATLLGAAREDSGHPELVPLSDRLQAMFAGRIADLPDSTRRMLLLATFEGTGDVRVLRTATGDGLAELAPAERAQLVRVDDATARIAFRHPLIRSAIVAGATHEERRNAHLALADALAGDQVRRAWHLAAATDGPDESVARSLEESAHQVMLRGDAFAAVAALIRAAELSVQSSDRGRRLSEAAYIGAEASGAIHDARTLLTNARLASTDPAGSLHAANAAAFLMLNGEGDVATAHRLLVGAIETAGHGYQAGDAALIEALHTLMLLSWYGSAPEYWQPFYRALRRLEPRPPDVLALASQTFPDPVRAGRAAQSSSQAILSTLADESDPTRIMRIGTASVYLDRLGDCRESSWRLVRQGREGGAPRRHLGALMHLCLDDYLVGQWAQAEQLALEGQRICDSTGYSFFAWYFLYNRAIVAAGQGRFDEASALADEITHWALPHGVTAATLFAQHPRTLVALGRGDFDAAFQHAAAMSPPGVLASHVPHCTWVMFDLVEAAMRTGRTVEARAHVEAMRAADVAGLSPRMALIHAAAEVLLDDAAVGRLEHLLTSPETERWLWDASRARLVLGEKLRRSRSAAEARRYLGAARAGFAAMGAEPWLERTRRELRAIGYRSADAGTASLTAQELQIAQLAASGLTNKQIAERLYLSHRTVGAHLYRIFPKLGVTTRAGLRDALSSDSEAR</sequence>
<dbReference type="Pfam" id="PF13191">
    <property type="entry name" value="AAA_16"/>
    <property type="match status" value="1"/>
</dbReference>
<proteinExistence type="predicted"/>
<organism evidence="4 5">
    <name type="scientific">Microtetraspora glauca</name>
    <dbReference type="NCBI Taxonomy" id="1996"/>
    <lineage>
        <taxon>Bacteria</taxon>
        <taxon>Bacillati</taxon>
        <taxon>Actinomycetota</taxon>
        <taxon>Actinomycetes</taxon>
        <taxon>Streptosporangiales</taxon>
        <taxon>Streptosporangiaceae</taxon>
        <taxon>Microtetraspora</taxon>
    </lineage>
</organism>
<evidence type="ECO:0000313" key="4">
    <source>
        <dbReference type="EMBL" id="MEV0972113.1"/>
    </source>
</evidence>
<dbReference type="EMBL" id="JBFALK010000015">
    <property type="protein sequence ID" value="MEV0972113.1"/>
    <property type="molecule type" value="Genomic_DNA"/>
</dbReference>
<keyword evidence="5" id="KW-1185">Reference proteome</keyword>
<dbReference type="PROSITE" id="PS00622">
    <property type="entry name" value="HTH_LUXR_1"/>
    <property type="match status" value="1"/>
</dbReference>
<dbReference type="InterPro" id="IPR041664">
    <property type="entry name" value="AAA_16"/>
</dbReference>
<dbReference type="InterPro" id="IPR027417">
    <property type="entry name" value="P-loop_NTPase"/>
</dbReference>
<dbReference type="Gene3D" id="1.10.10.10">
    <property type="entry name" value="Winged helix-like DNA-binding domain superfamily/Winged helix DNA-binding domain"/>
    <property type="match status" value="1"/>
</dbReference>
<dbReference type="PANTHER" id="PTHR16305:SF35">
    <property type="entry name" value="TRANSCRIPTIONAL ACTIVATOR DOMAIN"/>
    <property type="match status" value="1"/>
</dbReference>
<dbReference type="PANTHER" id="PTHR16305">
    <property type="entry name" value="TESTICULAR SOLUBLE ADENYLYL CYCLASE"/>
    <property type="match status" value="1"/>
</dbReference>
<dbReference type="InterPro" id="IPR011990">
    <property type="entry name" value="TPR-like_helical_dom_sf"/>
</dbReference>
<evidence type="ECO:0000256" key="2">
    <source>
        <dbReference type="ARBA" id="ARBA00022840"/>
    </source>
</evidence>
<reference evidence="4 5" key="1">
    <citation type="submission" date="2024-06" db="EMBL/GenBank/DDBJ databases">
        <title>The Natural Products Discovery Center: Release of the First 8490 Sequenced Strains for Exploring Actinobacteria Biosynthetic Diversity.</title>
        <authorList>
            <person name="Kalkreuter E."/>
            <person name="Kautsar S.A."/>
            <person name="Yang D."/>
            <person name="Bader C.D."/>
            <person name="Teijaro C.N."/>
            <person name="Fluegel L."/>
            <person name="Davis C.M."/>
            <person name="Simpson J.R."/>
            <person name="Lauterbach L."/>
            <person name="Steele A.D."/>
            <person name="Gui C."/>
            <person name="Meng S."/>
            <person name="Li G."/>
            <person name="Viehrig K."/>
            <person name="Ye F."/>
            <person name="Su P."/>
            <person name="Kiefer A.F."/>
            <person name="Nichols A."/>
            <person name="Cepeda A.J."/>
            <person name="Yan W."/>
            <person name="Fan B."/>
            <person name="Jiang Y."/>
            <person name="Adhikari A."/>
            <person name="Zheng C.-J."/>
            <person name="Schuster L."/>
            <person name="Cowan T.M."/>
            <person name="Smanski M.J."/>
            <person name="Chevrette M.G."/>
            <person name="De Carvalho L.P.S."/>
            <person name="Shen B."/>
        </authorList>
    </citation>
    <scope>NUCLEOTIDE SEQUENCE [LARGE SCALE GENOMIC DNA]</scope>
    <source>
        <strain evidence="4 5">NPDC050100</strain>
    </source>
</reference>